<dbReference type="RefSeq" id="WP_003997898.1">
    <property type="nucleotide sequence ID" value="NZ_AMLP01000084.1"/>
</dbReference>
<dbReference type="InterPro" id="IPR001845">
    <property type="entry name" value="HTH_ArsR_DNA-bd_dom"/>
</dbReference>
<dbReference type="GO" id="GO:0003677">
    <property type="term" value="F:DNA binding"/>
    <property type="evidence" value="ECO:0007669"/>
    <property type="project" value="UniProtKB-KW"/>
</dbReference>
<proteinExistence type="predicted"/>
<comment type="caution">
    <text evidence="5">The sequence shown here is derived from an EMBL/GenBank/DDBJ whole genome shotgun (WGS) entry which is preliminary data.</text>
</comment>
<name>L8PJ30_STRVR</name>
<evidence type="ECO:0000259" key="4">
    <source>
        <dbReference type="PROSITE" id="PS50987"/>
    </source>
</evidence>
<keyword evidence="2" id="KW-0238">DNA-binding</keyword>
<dbReference type="CDD" id="cd00090">
    <property type="entry name" value="HTH_ARSR"/>
    <property type="match status" value="1"/>
</dbReference>
<evidence type="ECO:0000313" key="5">
    <source>
        <dbReference type="EMBL" id="ELS56460.1"/>
    </source>
</evidence>
<keyword evidence="1" id="KW-0805">Transcription regulation</keyword>
<keyword evidence="3" id="KW-0804">Transcription</keyword>
<dbReference type="SMART" id="SM00418">
    <property type="entry name" value="HTH_ARSR"/>
    <property type="match status" value="1"/>
</dbReference>
<dbReference type="PROSITE" id="PS50987">
    <property type="entry name" value="HTH_ARSR_2"/>
    <property type="match status" value="1"/>
</dbReference>
<feature type="domain" description="HTH arsR-type" evidence="4">
    <location>
        <begin position="27"/>
        <end position="124"/>
    </location>
</feature>
<sequence length="124" mass="13210">MTEERVDACDLLCLDLPHAEEIRGRLPSLAVLEPAASAAKGMADPTRLKVAAALAAGDELCVCDLAWIVGQAQNLVSHHVRQLRNAGLAASRRDGRLVMYTLTERGRALLGVLLGDDVDAAIEI</sequence>
<dbReference type="Pfam" id="PF01022">
    <property type="entry name" value="HTH_5"/>
    <property type="match status" value="1"/>
</dbReference>
<evidence type="ECO:0000256" key="2">
    <source>
        <dbReference type="ARBA" id="ARBA00023125"/>
    </source>
</evidence>
<evidence type="ECO:0000256" key="1">
    <source>
        <dbReference type="ARBA" id="ARBA00023015"/>
    </source>
</evidence>
<dbReference type="SUPFAM" id="SSF46785">
    <property type="entry name" value="Winged helix' DNA-binding domain"/>
    <property type="match status" value="1"/>
</dbReference>
<dbReference type="PANTHER" id="PTHR43132:SF6">
    <property type="entry name" value="HTH-TYPE TRANSCRIPTIONAL REPRESSOR CZRA"/>
    <property type="match status" value="1"/>
</dbReference>
<dbReference type="InterPro" id="IPR011991">
    <property type="entry name" value="ArsR-like_HTH"/>
</dbReference>
<dbReference type="Proteomes" id="UP000011205">
    <property type="component" value="Unassembled WGS sequence"/>
</dbReference>
<dbReference type="PRINTS" id="PR00778">
    <property type="entry name" value="HTHARSR"/>
</dbReference>
<dbReference type="InterPro" id="IPR036388">
    <property type="entry name" value="WH-like_DNA-bd_sf"/>
</dbReference>
<evidence type="ECO:0000256" key="3">
    <source>
        <dbReference type="ARBA" id="ARBA00023163"/>
    </source>
</evidence>
<dbReference type="InterPro" id="IPR036390">
    <property type="entry name" value="WH_DNA-bd_sf"/>
</dbReference>
<organism evidence="5 6">
    <name type="scientific">Streptomyces viridochromogenes Tue57</name>
    <dbReference type="NCBI Taxonomy" id="1160705"/>
    <lineage>
        <taxon>Bacteria</taxon>
        <taxon>Bacillati</taxon>
        <taxon>Actinomycetota</taxon>
        <taxon>Actinomycetes</taxon>
        <taxon>Kitasatosporales</taxon>
        <taxon>Streptomycetaceae</taxon>
        <taxon>Streptomyces</taxon>
    </lineage>
</organism>
<dbReference type="InterPro" id="IPR051011">
    <property type="entry name" value="Metal_resp_trans_reg"/>
</dbReference>
<dbReference type="EMBL" id="AMLP01000084">
    <property type="protein sequence ID" value="ELS56460.1"/>
    <property type="molecule type" value="Genomic_DNA"/>
</dbReference>
<dbReference type="AlphaFoldDB" id="L8PJ30"/>
<gene>
    <name evidence="5" type="ORF">STVIR_2558</name>
</gene>
<dbReference type="NCBIfam" id="NF033788">
    <property type="entry name" value="HTH_metalloreg"/>
    <property type="match status" value="1"/>
</dbReference>
<evidence type="ECO:0000313" key="6">
    <source>
        <dbReference type="Proteomes" id="UP000011205"/>
    </source>
</evidence>
<dbReference type="GO" id="GO:0003700">
    <property type="term" value="F:DNA-binding transcription factor activity"/>
    <property type="evidence" value="ECO:0007669"/>
    <property type="project" value="InterPro"/>
</dbReference>
<accession>L8PJ30</accession>
<dbReference type="Gene3D" id="1.10.10.10">
    <property type="entry name" value="Winged helix-like DNA-binding domain superfamily/Winged helix DNA-binding domain"/>
    <property type="match status" value="1"/>
</dbReference>
<dbReference type="PANTHER" id="PTHR43132">
    <property type="entry name" value="ARSENICAL RESISTANCE OPERON REPRESSOR ARSR-RELATED"/>
    <property type="match status" value="1"/>
</dbReference>
<reference evidence="5 6" key="1">
    <citation type="journal article" date="2013" name="Genome Announc.">
        <title>Draft Genome Sequence of Streptomyces viridochromogenes Strain Tu57, Producer of Avilamycin.</title>
        <authorList>
            <person name="Gruning B.A."/>
            <person name="Erxleben A."/>
            <person name="Hahnlein A."/>
            <person name="Gunther S."/>
        </authorList>
    </citation>
    <scope>NUCLEOTIDE SEQUENCE [LARGE SCALE GENOMIC DNA]</scope>
    <source>
        <strain evidence="5 6">Tue57</strain>
    </source>
</reference>
<protein>
    <submittedName>
        <fullName evidence="5">Putative ArsR family transcriptional regulator</fullName>
    </submittedName>
</protein>
<dbReference type="PATRIC" id="fig|1160705.3.peg.2538"/>